<dbReference type="Gene3D" id="3.40.50.80">
    <property type="entry name" value="Nucleotide-binding domain of ferredoxin-NADP reductase (FNR) module"/>
    <property type="match status" value="1"/>
</dbReference>
<evidence type="ECO:0000313" key="4">
    <source>
        <dbReference type="Proteomes" id="UP000003635"/>
    </source>
</evidence>
<dbReference type="PROSITE" id="PS51384">
    <property type="entry name" value="FAD_FR"/>
    <property type="match status" value="1"/>
</dbReference>
<dbReference type="OrthoDB" id="9814826at2"/>
<dbReference type="InterPro" id="IPR017938">
    <property type="entry name" value="Riboflavin_synthase-like_b-brl"/>
</dbReference>
<name>Q2CA37_OCEGH</name>
<keyword evidence="4" id="KW-1185">Reference proteome</keyword>
<organism evidence="3 4">
    <name type="scientific">Oceanicola granulosus (strain ATCC BAA-861 / DSM 15982 / KCTC 12143 / HTCC2516)</name>
    <dbReference type="NCBI Taxonomy" id="314256"/>
    <lineage>
        <taxon>Bacteria</taxon>
        <taxon>Pseudomonadati</taxon>
        <taxon>Pseudomonadota</taxon>
        <taxon>Alphaproteobacteria</taxon>
        <taxon>Rhodobacterales</taxon>
        <taxon>Roseobacteraceae</taxon>
        <taxon>Oceanicola</taxon>
    </lineage>
</organism>
<dbReference type="Proteomes" id="UP000003635">
    <property type="component" value="Unassembled WGS sequence"/>
</dbReference>
<dbReference type="STRING" id="314256.OG2516_12819"/>
<dbReference type="GO" id="GO:0016491">
    <property type="term" value="F:oxidoreductase activity"/>
    <property type="evidence" value="ECO:0007669"/>
    <property type="project" value="InterPro"/>
</dbReference>
<dbReference type="CDD" id="cd06193">
    <property type="entry name" value="siderophore_interacting"/>
    <property type="match status" value="1"/>
</dbReference>
<dbReference type="SUPFAM" id="SSF63380">
    <property type="entry name" value="Riboflavin synthase domain-like"/>
    <property type="match status" value="1"/>
</dbReference>
<dbReference type="InterPro" id="IPR017927">
    <property type="entry name" value="FAD-bd_FR_type"/>
</dbReference>
<dbReference type="Gene3D" id="2.40.30.10">
    <property type="entry name" value="Translation factors"/>
    <property type="match status" value="1"/>
</dbReference>
<evidence type="ECO:0000259" key="2">
    <source>
        <dbReference type="PROSITE" id="PS51384"/>
    </source>
</evidence>
<dbReference type="InterPro" id="IPR039261">
    <property type="entry name" value="FNR_nucleotide-bd"/>
</dbReference>
<dbReference type="FunFam" id="2.40.30.10:FF:000055">
    <property type="entry name" value="Siderophore-interacting family protein"/>
    <property type="match status" value="1"/>
</dbReference>
<comment type="caution">
    <text evidence="3">The sequence shown here is derived from an EMBL/GenBank/DDBJ whole genome shotgun (WGS) entry which is preliminary data.</text>
</comment>
<dbReference type="eggNOG" id="COG2375">
    <property type="taxonomic scope" value="Bacteria"/>
</dbReference>
<dbReference type="PANTHER" id="PTHR30157">
    <property type="entry name" value="FERRIC REDUCTASE, NADPH-DEPENDENT"/>
    <property type="match status" value="1"/>
</dbReference>
<dbReference type="InterPro" id="IPR039374">
    <property type="entry name" value="SIP_fam"/>
</dbReference>
<dbReference type="AlphaFoldDB" id="Q2CA37"/>
<reference evidence="3 4" key="1">
    <citation type="journal article" date="2010" name="J. Bacteriol.">
        <title>Genome sequences of Oceanicola granulosus HTCC2516(T) and Oceanicola batsensis HTCC2597(TDelta).</title>
        <authorList>
            <person name="Thrash J.C."/>
            <person name="Cho J.C."/>
            <person name="Vergin K.L."/>
            <person name="Giovannoni S.J."/>
        </authorList>
    </citation>
    <scope>NUCLEOTIDE SEQUENCE [LARGE SCALE GENOMIC DNA]</scope>
    <source>
        <strain evidence="4">ATCC BAA-861 / DSM 15982 / KCTC 12143 / HTCC2516</strain>
    </source>
</reference>
<evidence type="ECO:0000256" key="1">
    <source>
        <dbReference type="ARBA" id="ARBA00035644"/>
    </source>
</evidence>
<proteinExistence type="inferred from homology"/>
<dbReference type="EMBL" id="AAOT01000062">
    <property type="protein sequence ID" value="EAR49528.1"/>
    <property type="molecule type" value="Genomic_DNA"/>
</dbReference>
<dbReference type="InterPro" id="IPR013113">
    <property type="entry name" value="SIP_FAD-bd"/>
</dbReference>
<feature type="domain" description="FAD-binding FR-type" evidence="2">
    <location>
        <begin position="12"/>
        <end position="133"/>
    </location>
</feature>
<dbReference type="InterPro" id="IPR007037">
    <property type="entry name" value="SIP_rossman_dom"/>
</dbReference>
<evidence type="ECO:0000313" key="3">
    <source>
        <dbReference type="EMBL" id="EAR49528.1"/>
    </source>
</evidence>
<accession>Q2CA37</accession>
<sequence length="251" mass="27454">MPITVNRVRHEMRYRRITVTAAERITPKMARITFASGELEGFASPGFDDHVRLFFPRPGAALPVPEVGARGLDWPDPAPEHRDYTPRFYDPDTLELTVDFVLHDHGVASDWAAAARPGDEIGLAGPRGSFLLEGEADWQLLIGDATALPAIARRLEELPADSWAMAVIEVASAAEEQPLDSRAIVATTWLHADAGEGLADHLETLELPKGEGFVFCAAEAEVVAQARARLAALGLPESHLRAANYWRRAQH</sequence>
<dbReference type="RefSeq" id="WP_007256080.1">
    <property type="nucleotide sequence ID" value="NZ_CH724108.1"/>
</dbReference>
<protein>
    <submittedName>
        <fullName evidence="3">Siderophore-interacting protein</fullName>
    </submittedName>
</protein>
<dbReference type="PANTHER" id="PTHR30157:SF0">
    <property type="entry name" value="NADPH-DEPENDENT FERRIC-CHELATE REDUCTASE"/>
    <property type="match status" value="1"/>
</dbReference>
<dbReference type="Pfam" id="PF04954">
    <property type="entry name" value="SIP"/>
    <property type="match status" value="1"/>
</dbReference>
<dbReference type="Pfam" id="PF08021">
    <property type="entry name" value="FAD_binding_9"/>
    <property type="match status" value="1"/>
</dbReference>
<gene>
    <name evidence="3" type="ORF">OG2516_12819</name>
</gene>
<comment type="similarity">
    <text evidence="1">Belongs to the SIP oxidoreductase family.</text>
</comment>
<dbReference type="HOGENOM" id="CLU_040923_4_0_5"/>